<accession>A0A1W0W8C6</accession>
<gene>
    <name evidence="2" type="ORF">BV898_14253</name>
</gene>
<dbReference type="Proteomes" id="UP000192578">
    <property type="component" value="Unassembled WGS sequence"/>
</dbReference>
<protein>
    <submittedName>
        <fullName evidence="2">Uncharacterized protein</fullName>
    </submittedName>
</protein>
<proteinExistence type="predicted"/>
<dbReference type="OrthoDB" id="10564569at2759"/>
<feature type="chain" id="PRO_5012822649" evidence="1">
    <location>
        <begin position="28"/>
        <end position="130"/>
    </location>
</feature>
<comment type="caution">
    <text evidence="2">The sequence shown here is derived from an EMBL/GenBank/DDBJ whole genome shotgun (WGS) entry which is preliminary data.</text>
</comment>
<sequence>MNSNGMLQTTVVLLLATLATLALQVVARPGAASLDYGSQLDQMDSYPSLYSAKYLRRNGPAYWSPAASSSSASDQALTVGVPVVEPSPASFAAVLDSYNILPPVKRQDVRPRSILCYFNSVSCFGRKRDA</sequence>
<name>A0A1W0W8C6_HYPEX</name>
<evidence type="ECO:0000313" key="2">
    <source>
        <dbReference type="EMBL" id="OQV11457.1"/>
    </source>
</evidence>
<keyword evidence="1" id="KW-0732">Signal</keyword>
<keyword evidence="3" id="KW-1185">Reference proteome</keyword>
<evidence type="ECO:0000313" key="3">
    <source>
        <dbReference type="Proteomes" id="UP000192578"/>
    </source>
</evidence>
<feature type="signal peptide" evidence="1">
    <location>
        <begin position="1"/>
        <end position="27"/>
    </location>
</feature>
<evidence type="ECO:0000256" key="1">
    <source>
        <dbReference type="SAM" id="SignalP"/>
    </source>
</evidence>
<reference evidence="3" key="1">
    <citation type="submission" date="2017-01" db="EMBL/GenBank/DDBJ databases">
        <title>Comparative genomics of anhydrobiosis in the tardigrade Hypsibius dujardini.</title>
        <authorList>
            <person name="Yoshida Y."/>
            <person name="Koutsovoulos G."/>
            <person name="Laetsch D."/>
            <person name="Stevens L."/>
            <person name="Kumar S."/>
            <person name="Horikawa D."/>
            <person name="Ishino K."/>
            <person name="Komine S."/>
            <person name="Tomita M."/>
            <person name="Blaxter M."/>
            <person name="Arakawa K."/>
        </authorList>
    </citation>
    <scope>NUCLEOTIDE SEQUENCE [LARGE SCALE GENOMIC DNA]</scope>
    <source>
        <strain evidence="3">Z151</strain>
    </source>
</reference>
<organism evidence="2 3">
    <name type="scientific">Hypsibius exemplaris</name>
    <name type="common">Freshwater tardigrade</name>
    <dbReference type="NCBI Taxonomy" id="2072580"/>
    <lineage>
        <taxon>Eukaryota</taxon>
        <taxon>Metazoa</taxon>
        <taxon>Ecdysozoa</taxon>
        <taxon>Tardigrada</taxon>
        <taxon>Eutardigrada</taxon>
        <taxon>Parachela</taxon>
        <taxon>Hypsibioidea</taxon>
        <taxon>Hypsibiidae</taxon>
        <taxon>Hypsibius</taxon>
    </lineage>
</organism>
<dbReference type="EMBL" id="MTYJ01000171">
    <property type="protein sequence ID" value="OQV11457.1"/>
    <property type="molecule type" value="Genomic_DNA"/>
</dbReference>
<dbReference type="AlphaFoldDB" id="A0A1W0W8C6"/>